<sequence>MAESRPASVLERAIAQGREGRLDPETVLWVIAAGQVLLLNEGEPPESDFPDAPLIVDGPRGRLLAVFTHPDQFGRFAPERVPVLVPAFELLRRVPEFAGLVVNPGSPIGLEVPAEGLRAFVTRLLSPLQEVEGVSALSDMNDESREAAVADLADYGRSVLAPRFPGAELKVVPLPEDDAVYVYPDVRGGGILIVARDKTALFAASSIQVDDAIAEFRNGRRSVIHPMPQADPS</sequence>
<accession>A0ABT0FB93</accession>
<evidence type="ECO:0000313" key="2">
    <source>
        <dbReference type="EMBL" id="MCK2035332.1"/>
    </source>
</evidence>
<gene>
    <name evidence="2" type="ORF">KZC51_04205</name>
</gene>
<dbReference type="InterPro" id="IPR009839">
    <property type="entry name" value="SseB_N"/>
</dbReference>
<organism evidence="2 3">
    <name type="scientific">Microbacterium croceum</name>
    <dbReference type="NCBI Taxonomy" id="2851645"/>
    <lineage>
        <taxon>Bacteria</taxon>
        <taxon>Bacillati</taxon>
        <taxon>Actinomycetota</taxon>
        <taxon>Actinomycetes</taxon>
        <taxon>Micrococcales</taxon>
        <taxon>Microbacteriaceae</taxon>
        <taxon>Microbacterium</taxon>
    </lineage>
</organism>
<dbReference type="Pfam" id="PF07179">
    <property type="entry name" value="SseB"/>
    <property type="match status" value="1"/>
</dbReference>
<feature type="domain" description="SseB protein N-terminal" evidence="1">
    <location>
        <begin position="10"/>
        <end position="119"/>
    </location>
</feature>
<protein>
    <submittedName>
        <fullName evidence="2">SseB family protein</fullName>
    </submittedName>
</protein>
<reference evidence="2 3" key="1">
    <citation type="submission" date="2021-06" db="EMBL/GenBank/DDBJ databases">
        <title>Genome-based taxonomic framework of Microbacterium strains isolated from marine environment, the description of four new species and reclassification of four preexisting species.</title>
        <authorList>
            <person name="Lee S.D."/>
            <person name="Kim S.-M."/>
            <person name="Byeon Y.-S."/>
            <person name="Yang H.L."/>
            <person name="Kim I.S."/>
        </authorList>
    </citation>
    <scope>NUCLEOTIDE SEQUENCE [LARGE SCALE GENOMIC DNA]</scope>
    <source>
        <strain evidence="2 3">SSW1-49</strain>
    </source>
</reference>
<evidence type="ECO:0000313" key="3">
    <source>
        <dbReference type="Proteomes" id="UP001300096"/>
    </source>
</evidence>
<evidence type="ECO:0000259" key="1">
    <source>
        <dbReference type="Pfam" id="PF07179"/>
    </source>
</evidence>
<dbReference type="EMBL" id="JAHWXN010000001">
    <property type="protein sequence ID" value="MCK2035332.1"/>
    <property type="molecule type" value="Genomic_DNA"/>
</dbReference>
<name>A0ABT0FB93_9MICO</name>
<comment type="caution">
    <text evidence="2">The sequence shown here is derived from an EMBL/GenBank/DDBJ whole genome shotgun (WGS) entry which is preliminary data.</text>
</comment>
<proteinExistence type="predicted"/>
<dbReference type="Proteomes" id="UP001300096">
    <property type="component" value="Unassembled WGS sequence"/>
</dbReference>
<keyword evidence="3" id="KW-1185">Reference proteome</keyword>